<dbReference type="InterPro" id="IPR000014">
    <property type="entry name" value="PAS"/>
</dbReference>
<feature type="domain" description="PAS" evidence="2">
    <location>
        <begin position="233"/>
        <end position="303"/>
    </location>
</feature>
<evidence type="ECO:0000313" key="4">
    <source>
        <dbReference type="Proteomes" id="UP001560685"/>
    </source>
</evidence>
<proteinExistence type="predicted"/>
<feature type="transmembrane region" description="Helical" evidence="1">
    <location>
        <begin position="37"/>
        <end position="63"/>
    </location>
</feature>
<organism evidence="3 4">
    <name type="scientific">Hyphococcus lacteus</name>
    <dbReference type="NCBI Taxonomy" id="3143536"/>
    <lineage>
        <taxon>Bacteria</taxon>
        <taxon>Pseudomonadati</taxon>
        <taxon>Pseudomonadota</taxon>
        <taxon>Alphaproteobacteria</taxon>
        <taxon>Parvularculales</taxon>
        <taxon>Parvularculaceae</taxon>
        <taxon>Hyphococcus</taxon>
    </lineage>
</organism>
<dbReference type="RefSeq" id="WP_369314691.1">
    <property type="nucleotide sequence ID" value="NZ_JBEHZE010000002.1"/>
</dbReference>
<dbReference type="InterPro" id="IPR035965">
    <property type="entry name" value="PAS-like_dom_sf"/>
</dbReference>
<dbReference type="SUPFAM" id="SSF55785">
    <property type="entry name" value="PYP-like sensor domain (PAS domain)"/>
    <property type="match status" value="1"/>
</dbReference>
<evidence type="ECO:0000259" key="2">
    <source>
        <dbReference type="PROSITE" id="PS50112"/>
    </source>
</evidence>
<dbReference type="InterPro" id="IPR013767">
    <property type="entry name" value="PAS_fold"/>
</dbReference>
<feature type="transmembrane region" description="Helical" evidence="1">
    <location>
        <begin position="134"/>
        <end position="151"/>
    </location>
</feature>
<evidence type="ECO:0000256" key="1">
    <source>
        <dbReference type="SAM" id="Phobius"/>
    </source>
</evidence>
<feature type="transmembrane region" description="Helical" evidence="1">
    <location>
        <begin position="69"/>
        <end position="88"/>
    </location>
</feature>
<dbReference type="NCBIfam" id="TIGR00229">
    <property type="entry name" value="sensory_box"/>
    <property type="match status" value="1"/>
</dbReference>
<feature type="transmembrane region" description="Helical" evidence="1">
    <location>
        <begin position="108"/>
        <end position="128"/>
    </location>
</feature>
<reference evidence="3 4" key="1">
    <citation type="submission" date="2024-05" db="EMBL/GenBank/DDBJ databases">
        <title>Three bacterial strains, DH-69, EH-24, and ECK-19 isolated from coastal sediments.</title>
        <authorList>
            <person name="Ye Y.-Q."/>
            <person name="Du Z.-J."/>
        </authorList>
    </citation>
    <scope>NUCLEOTIDE SEQUENCE [LARGE SCALE GENOMIC DNA]</scope>
    <source>
        <strain evidence="3 4">ECK-19</strain>
    </source>
</reference>
<feature type="transmembrane region" description="Helical" evidence="1">
    <location>
        <begin position="158"/>
        <end position="176"/>
    </location>
</feature>
<comment type="caution">
    <text evidence="3">The sequence shown here is derived from an EMBL/GenBank/DDBJ whole genome shotgun (WGS) entry which is preliminary data.</text>
</comment>
<sequence length="362" mass="38927">MIAELQSAVSQVSSRKAHLRGLTQVESVKIKVERAALLFRGAPVAIFASIANALIVLAIAWSIVEHRVLFVWAGAVLGVAVLRAGLWLKFKVSGVSARNLSRFARLHLIFMALNGSLWGALGPIFSVHGVIDHAILPFIIAGMTAAAIVSAGASWRAVLAFNIPALLPLAATYAVTMGINGIGVAAIIGIYGLATTYLALVTQRMIDRSILLHTKNEKLLSVLRRRVDDAHTAEQRFRALVESSLDVTFIFSPEGKIIYASPSAEKAFNISPGLLLGKTTKEIVHPDDMSQFRSVGERSLSQLGEVIGLPHVCMRGSQDGTYVAMTGRLTNMLYVPGVEGFVFNGGRRLHENASAHHIHAAE</sequence>
<keyword evidence="1" id="KW-1133">Transmembrane helix</keyword>
<evidence type="ECO:0000313" key="3">
    <source>
        <dbReference type="EMBL" id="MEX6634647.1"/>
    </source>
</evidence>
<dbReference type="PROSITE" id="PS50112">
    <property type="entry name" value="PAS"/>
    <property type="match status" value="1"/>
</dbReference>
<dbReference type="SMART" id="SM00091">
    <property type="entry name" value="PAS"/>
    <property type="match status" value="1"/>
</dbReference>
<dbReference type="CDD" id="cd00130">
    <property type="entry name" value="PAS"/>
    <property type="match status" value="1"/>
</dbReference>
<keyword evidence="4" id="KW-1185">Reference proteome</keyword>
<name>A0ABV3Z8Z0_9PROT</name>
<accession>A0ABV3Z8Z0</accession>
<keyword evidence="1" id="KW-0812">Transmembrane</keyword>
<dbReference type="Pfam" id="PF00989">
    <property type="entry name" value="PAS"/>
    <property type="match status" value="1"/>
</dbReference>
<feature type="transmembrane region" description="Helical" evidence="1">
    <location>
        <begin position="182"/>
        <end position="201"/>
    </location>
</feature>
<gene>
    <name evidence="3" type="ORF">ABFZ84_13925</name>
</gene>
<dbReference type="Proteomes" id="UP001560685">
    <property type="component" value="Unassembled WGS sequence"/>
</dbReference>
<dbReference type="EMBL" id="JBEHZE010000002">
    <property type="protein sequence ID" value="MEX6634647.1"/>
    <property type="molecule type" value="Genomic_DNA"/>
</dbReference>
<keyword evidence="1" id="KW-0472">Membrane</keyword>
<protein>
    <submittedName>
        <fullName evidence="3">PAS domain S-box protein</fullName>
    </submittedName>
</protein>
<dbReference type="Gene3D" id="3.30.450.20">
    <property type="entry name" value="PAS domain"/>
    <property type="match status" value="1"/>
</dbReference>